<gene>
    <name evidence="1" type="ORF">NPIL_233661</name>
</gene>
<comment type="caution">
    <text evidence="1">The sequence shown here is derived from an EMBL/GenBank/DDBJ whole genome shotgun (WGS) entry which is preliminary data.</text>
</comment>
<proteinExistence type="predicted"/>
<organism evidence="1 2">
    <name type="scientific">Nephila pilipes</name>
    <name type="common">Giant wood spider</name>
    <name type="synonym">Nephila maculata</name>
    <dbReference type="NCBI Taxonomy" id="299642"/>
    <lineage>
        <taxon>Eukaryota</taxon>
        <taxon>Metazoa</taxon>
        <taxon>Ecdysozoa</taxon>
        <taxon>Arthropoda</taxon>
        <taxon>Chelicerata</taxon>
        <taxon>Arachnida</taxon>
        <taxon>Araneae</taxon>
        <taxon>Araneomorphae</taxon>
        <taxon>Entelegynae</taxon>
        <taxon>Araneoidea</taxon>
        <taxon>Nephilidae</taxon>
        <taxon>Nephila</taxon>
    </lineage>
</organism>
<dbReference type="Proteomes" id="UP000887013">
    <property type="component" value="Unassembled WGS sequence"/>
</dbReference>
<accession>A0A8X6PSV5</accession>
<evidence type="ECO:0000313" key="1">
    <source>
        <dbReference type="EMBL" id="GFT83686.1"/>
    </source>
</evidence>
<dbReference type="EMBL" id="BMAW01119244">
    <property type="protein sequence ID" value="GFT83686.1"/>
    <property type="molecule type" value="Genomic_DNA"/>
</dbReference>
<dbReference type="AlphaFoldDB" id="A0A8X6PSV5"/>
<reference evidence="1" key="1">
    <citation type="submission" date="2020-08" db="EMBL/GenBank/DDBJ databases">
        <title>Multicomponent nature underlies the extraordinary mechanical properties of spider dragline silk.</title>
        <authorList>
            <person name="Kono N."/>
            <person name="Nakamura H."/>
            <person name="Mori M."/>
            <person name="Yoshida Y."/>
            <person name="Ohtoshi R."/>
            <person name="Malay A.D."/>
            <person name="Moran D.A.P."/>
            <person name="Tomita M."/>
            <person name="Numata K."/>
            <person name="Arakawa K."/>
        </authorList>
    </citation>
    <scope>NUCLEOTIDE SEQUENCE</scope>
</reference>
<keyword evidence="2" id="KW-1185">Reference proteome</keyword>
<name>A0A8X6PSV5_NEPPI</name>
<protein>
    <submittedName>
        <fullName evidence="1">Uncharacterized protein</fullName>
    </submittedName>
</protein>
<evidence type="ECO:0000313" key="2">
    <source>
        <dbReference type="Proteomes" id="UP000887013"/>
    </source>
</evidence>
<sequence>MASVTDIWLHVVLATPCHAMWLYACCPGRWIVGWSIRSEIDVIVLEGRLCGIGAHSFAILLNYVIKYDPLSPSHPAVRIHPCLIKCGSVPYGGRMSASIPWIFSRERKRLRGRWQGERISLSQVREENFPNRAHANTAPTNRDVP</sequence>